<dbReference type="Proteomes" id="UP000887563">
    <property type="component" value="Unplaced"/>
</dbReference>
<evidence type="ECO:0000256" key="1">
    <source>
        <dbReference type="SAM" id="Phobius"/>
    </source>
</evidence>
<dbReference type="GO" id="GO:0016020">
    <property type="term" value="C:membrane"/>
    <property type="evidence" value="ECO:0007669"/>
    <property type="project" value="InterPro"/>
</dbReference>
<keyword evidence="1" id="KW-0812">Transmembrane</keyword>
<dbReference type="GO" id="GO:0006811">
    <property type="term" value="P:monoatomic ion transport"/>
    <property type="evidence" value="ECO:0007669"/>
    <property type="project" value="InterPro"/>
</dbReference>
<dbReference type="SUPFAM" id="SSF90112">
    <property type="entry name" value="Neurotransmitter-gated ion-channel transmembrane pore"/>
    <property type="match status" value="1"/>
</dbReference>
<organism evidence="2 3">
    <name type="scientific">Meloidogyne incognita</name>
    <name type="common">Southern root-knot nematode worm</name>
    <name type="synonym">Oxyuris incognita</name>
    <dbReference type="NCBI Taxonomy" id="6306"/>
    <lineage>
        <taxon>Eukaryota</taxon>
        <taxon>Metazoa</taxon>
        <taxon>Ecdysozoa</taxon>
        <taxon>Nematoda</taxon>
        <taxon>Chromadorea</taxon>
        <taxon>Rhabditida</taxon>
        <taxon>Tylenchina</taxon>
        <taxon>Tylenchomorpha</taxon>
        <taxon>Tylenchoidea</taxon>
        <taxon>Meloidogynidae</taxon>
        <taxon>Meloidogyninae</taxon>
        <taxon>Meloidogyne</taxon>
        <taxon>Meloidogyne incognita group</taxon>
    </lineage>
</organism>
<keyword evidence="2" id="KW-1185">Reference proteome</keyword>
<reference evidence="3" key="1">
    <citation type="submission" date="2022-11" db="UniProtKB">
        <authorList>
            <consortium name="WormBaseParasite"/>
        </authorList>
    </citation>
    <scope>IDENTIFICATION</scope>
</reference>
<protein>
    <submittedName>
        <fullName evidence="3">Uncharacterized protein</fullName>
    </submittedName>
</protein>
<keyword evidence="1" id="KW-0472">Membrane</keyword>
<name>A0A914KJ99_MELIC</name>
<keyword evidence="1" id="KW-1133">Transmembrane helix</keyword>
<evidence type="ECO:0000313" key="3">
    <source>
        <dbReference type="WBParaSite" id="Minc3s00023g01455"/>
    </source>
</evidence>
<dbReference type="InterPro" id="IPR038050">
    <property type="entry name" value="Neuro_actylchol_rec"/>
</dbReference>
<accession>A0A914KJ99</accession>
<dbReference type="Gene3D" id="1.20.58.390">
    <property type="entry name" value="Neurotransmitter-gated ion-channel transmembrane domain"/>
    <property type="match status" value="1"/>
</dbReference>
<sequence>MPNTSSYVPLMSWYYMGIIGTCVFGTLIATFVLFIHSRKGKLAAVRPFQNRFFSLKPIFWAITFLDFNLSE</sequence>
<evidence type="ECO:0000313" key="2">
    <source>
        <dbReference type="Proteomes" id="UP000887563"/>
    </source>
</evidence>
<dbReference type="AlphaFoldDB" id="A0A914KJ99"/>
<dbReference type="InterPro" id="IPR036719">
    <property type="entry name" value="Neuro-gated_channel_TM_sf"/>
</dbReference>
<dbReference type="WBParaSite" id="Minc3s00023g01455">
    <property type="protein sequence ID" value="Minc3s00023g01455"/>
    <property type="gene ID" value="Minc3s00023g01455"/>
</dbReference>
<feature type="transmembrane region" description="Helical" evidence="1">
    <location>
        <begin position="12"/>
        <end position="35"/>
    </location>
</feature>
<proteinExistence type="predicted"/>